<reference evidence="8" key="1">
    <citation type="submission" date="2023-07" db="EMBL/GenBank/DDBJ databases">
        <authorList>
            <person name="Stuckert A."/>
        </authorList>
    </citation>
    <scope>NUCLEOTIDE SEQUENCE</scope>
</reference>
<comment type="subcellular location">
    <subcellularLocation>
        <location evidence="1">Membrane</location>
        <topology evidence="1">Multi-pass membrane protein</topology>
    </subcellularLocation>
</comment>
<evidence type="ECO:0000256" key="4">
    <source>
        <dbReference type="ARBA" id="ARBA00023136"/>
    </source>
</evidence>
<feature type="non-terminal residue" evidence="8">
    <location>
        <position position="263"/>
    </location>
</feature>
<organism evidence="8 9">
    <name type="scientific">Ranitomeya imitator</name>
    <name type="common">mimic poison frog</name>
    <dbReference type="NCBI Taxonomy" id="111125"/>
    <lineage>
        <taxon>Eukaryota</taxon>
        <taxon>Metazoa</taxon>
        <taxon>Chordata</taxon>
        <taxon>Craniata</taxon>
        <taxon>Vertebrata</taxon>
        <taxon>Euteleostomi</taxon>
        <taxon>Amphibia</taxon>
        <taxon>Batrachia</taxon>
        <taxon>Anura</taxon>
        <taxon>Neobatrachia</taxon>
        <taxon>Hyloidea</taxon>
        <taxon>Dendrobatidae</taxon>
        <taxon>Dendrobatinae</taxon>
        <taxon>Ranitomeya</taxon>
    </lineage>
</organism>
<name>A0ABN9MCK7_9NEOB</name>
<feature type="non-terminal residue" evidence="8">
    <location>
        <position position="1"/>
    </location>
</feature>
<evidence type="ECO:0000256" key="2">
    <source>
        <dbReference type="ARBA" id="ARBA00022692"/>
    </source>
</evidence>
<keyword evidence="6" id="KW-0325">Glycoprotein</keyword>
<dbReference type="InterPro" id="IPR001828">
    <property type="entry name" value="ANF_lig-bd_rcpt"/>
</dbReference>
<gene>
    <name evidence="8" type="ORF">RIMI_LOCUS19256377</name>
</gene>
<dbReference type="PANTHER" id="PTHR24061:SF599">
    <property type="entry name" value="G-PROTEIN COUPLED RECEPTORS FAMILY 3 PROFILE DOMAIN-CONTAINING PROTEIN"/>
    <property type="match status" value="1"/>
</dbReference>
<dbReference type="Pfam" id="PF01094">
    <property type="entry name" value="ANF_receptor"/>
    <property type="match status" value="1"/>
</dbReference>
<dbReference type="InterPro" id="IPR000337">
    <property type="entry name" value="GPCR_3"/>
</dbReference>
<proteinExistence type="predicted"/>
<keyword evidence="4" id="KW-0472">Membrane</keyword>
<dbReference type="Gene3D" id="3.40.50.2300">
    <property type="match status" value="1"/>
</dbReference>
<evidence type="ECO:0000256" key="3">
    <source>
        <dbReference type="ARBA" id="ARBA00022989"/>
    </source>
</evidence>
<keyword evidence="2" id="KW-0812">Transmembrane</keyword>
<protein>
    <recommendedName>
        <fullName evidence="7">Receptor ligand binding region domain-containing protein</fullName>
    </recommendedName>
</protein>
<evidence type="ECO:0000313" key="8">
    <source>
        <dbReference type="EMBL" id="CAJ0964480.1"/>
    </source>
</evidence>
<evidence type="ECO:0000256" key="1">
    <source>
        <dbReference type="ARBA" id="ARBA00004141"/>
    </source>
</evidence>
<dbReference type="EMBL" id="CAUEEQ010060964">
    <property type="protein sequence ID" value="CAJ0964480.1"/>
    <property type="molecule type" value="Genomic_DNA"/>
</dbReference>
<evidence type="ECO:0000313" key="9">
    <source>
        <dbReference type="Proteomes" id="UP001176940"/>
    </source>
</evidence>
<evidence type="ECO:0000256" key="6">
    <source>
        <dbReference type="ARBA" id="ARBA00023180"/>
    </source>
</evidence>
<accession>A0ABN9MCK7</accession>
<keyword evidence="9" id="KW-1185">Reference proteome</keyword>
<dbReference type="Proteomes" id="UP001176940">
    <property type="component" value="Unassembled WGS sequence"/>
</dbReference>
<feature type="domain" description="Receptor ligand binding region" evidence="7">
    <location>
        <begin position="12"/>
        <end position="94"/>
    </location>
</feature>
<dbReference type="InterPro" id="IPR028082">
    <property type="entry name" value="Peripla_BP_I"/>
</dbReference>
<dbReference type="SUPFAM" id="SSF53822">
    <property type="entry name" value="Periplasmic binding protein-like I"/>
    <property type="match status" value="1"/>
</dbReference>
<sequence length="263" mass="28926">PTLENTDISWTFIFAIKDINNNPSILPNITLGYHLYDSCGNVNKVLKDVLQILSGHSVTAPNYSCMDHDNVAGYIGDQGSATTLPMAQLLGMYGYTQHGSDRQSYKIILHFIQYRDTSPFGLCYGGRTPRYASMRTSLSSPMRGASAYPVPQVVDLTHAIWHFPRLDSLSSSVNSPEHLLEMLQVFLPGGNEDGNVIQVRHCILLQSLKQEVDHPLESGRGILHAKGHDRGLVQSKVCDKGGLLLRLGAQGNLPVSLTQIHYG</sequence>
<comment type="caution">
    <text evidence="8">The sequence shown here is derived from an EMBL/GenBank/DDBJ whole genome shotgun (WGS) entry which is preliminary data.</text>
</comment>
<evidence type="ECO:0000256" key="5">
    <source>
        <dbReference type="ARBA" id="ARBA00023170"/>
    </source>
</evidence>
<dbReference type="InterPro" id="IPR000068">
    <property type="entry name" value="GPCR_3_Ca_sens_rcpt-rel"/>
</dbReference>
<keyword evidence="3" id="KW-1133">Transmembrane helix</keyword>
<keyword evidence="5" id="KW-0675">Receptor</keyword>
<dbReference type="PANTHER" id="PTHR24061">
    <property type="entry name" value="CALCIUM-SENSING RECEPTOR-RELATED"/>
    <property type="match status" value="1"/>
</dbReference>
<dbReference type="PRINTS" id="PR00248">
    <property type="entry name" value="GPCRMGR"/>
</dbReference>
<evidence type="ECO:0000259" key="7">
    <source>
        <dbReference type="Pfam" id="PF01094"/>
    </source>
</evidence>